<sequence length="133" mass="14899">MTMRVASFCPRLSQPHLHSSPLQFHSLSEPQSKRNLKPTSAPFSRTSTSTCSLQAHPLHQSPLSPDSGLVQNARPLHSREDSQCHTSTATSLYPSVYIFWDPNTSIKGRDGHLCQEAGRDNEMTPHLQYGQFR</sequence>
<dbReference type="Proteomes" id="UP000054538">
    <property type="component" value="Unassembled WGS sequence"/>
</dbReference>
<evidence type="ECO:0000313" key="2">
    <source>
        <dbReference type="EMBL" id="KIK78340.1"/>
    </source>
</evidence>
<reference evidence="2 3" key="1">
    <citation type="submission" date="2014-04" db="EMBL/GenBank/DDBJ databases">
        <authorList>
            <consortium name="DOE Joint Genome Institute"/>
            <person name="Kuo A."/>
            <person name="Kohler A."/>
            <person name="Jargeat P."/>
            <person name="Nagy L.G."/>
            <person name="Floudas D."/>
            <person name="Copeland A."/>
            <person name="Barry K.W."/>
            <person name="Cichocki N."/>
            <person name="Veneault-Fourrey C."/>
            <person name="LaButti K."/>
            <person name="Lindquist E.A."/>
            <person name="Lipzen A."/>
            <person name="Lundell T."/>
            <person name="Morin E."/>
            <person name="Murat C."/>
            <person name="Sun H."/>
            <person name="Tunlid A."/>
            <person name="Henrissat B."/>
            <person name="Grigoriev I.V."/>
            <person name="Hibbett D.S."/>
            <person name="Martin F."/>
            <person name="Nordberg H.P."/>
            <person name="Cantor M.N."/>
            <person name="Hua S.X."/>
        </authorList>
    </citation>
    <scope>NUCLEOTIDE SEQUENCE [LARGE SCALE GENOMIC DNA]</scope>
    <source>
        <strain evidence="2 3">Ve08.2h10</strain>
    </source>
</reference>
<proteinExistence type="predicted"/>
<dbReference type="EMBL" id="KN826622">
    <property type="protein sequence ID" value="KIK78340.1"/>
    <property type="molecule type" value="Genomic_DNA"/>
</dbReference>
<feature type="compositionally biased region" description="Polar residues" evidence="1">
    <location>
        <begin position="37"/>
        <end position="53"/>
    </location>
</feature>
<evidence type="ECO:0000256" key="1">
    <source>
        <dbReference type="SAM" id="MobiDB-lite"/>
    </source>
</evidence>
<feature type="compositionally biased region" description="Polar residues" evidence="1">
    <location>
        <begin position="19"/>
        <end position="30"/>
    </location>
</feature>
<organism evidence="2 3">
    <name type="scientific">Paxillus rubicundulus Ve08.2h10</name>
    <dbReference type="NCBI Taxonomy" id="930991"/>
    <lineage>
        <taxon>Eukaryota</taxon>
        <taxon>Fungi</taxon>
        <taxon>Dikarya</taxon>
        <taxon>Basidiomycota</taxon>
        <taxon>Agaricomycotina</taxon>
        <taxon>Agaricomycetes</taxon>
        <taxon>Agaricomycetidae</taxon>
        <taxon>Boletales</taxon>
        <taxon>Paxilineae</taxon>
        <taxon>Paxillaceae</taxon>
        <taxon>Paxillus</taxon>
    </lineage>
</organism>
<evidence type="ECO:0000313" key="3">
    <source>
        <dbReference type="Proteomes" id="UP000054538"/>
    </source>
</evidence>
<reference evidence="3" key="2">
    <citation type="submission" date="2015-01" db="EMBL/GenBank/DDBJ databases">
        <title>Evolutionary Origins and Diversification of the Mycorrhizal Mutualists.</title>
        <authorList>
            <consortium name="DOE Joint Genome Institute"/>
            <consortium name="Mycorrhizal Genomics Consortium"/>
            <person name="Kohler A."/>
            <person name="Kuo A."/>
            <person name="Nagy L.G."/>
            <person name="Floudas D."/>
            <person name="Copeland A."/>
            <person name="Barry K.W."/>
            <person name="Cichocki N."/>
            <person name="Veneault-Fourrey C."/>
            <person name="LaButti K."/>
            <person name="Lindquist E.A."/>
            <person name="Lipzen A."/>
            <person name="Lundell T."/>
            <person name="Morin E."/>
            <person name="Murat C."/>
            <person name="Riley R."/>
            <person name="Ohm R."/>
            <person name="Sun H."/>
            <person name="Tunlid A."/>
            <person name="Henrissat B."/>
            <person name="Grigoriev I.V."/>
            <person name="Hibbett D.S."/>
            <person name="Martin F."/>
        </authorList>
    </citation>
    <scope>NUCLEOTIDE SEQUENCE [LARGE SCALE GENOMIC DNA]</scope>
    <source>
        <strain evidence="3">Ve08.2h10</strain>
    </source>
</reference>
<keyword evidence="3" id="KW-1185">Reference proteome</keyword>
<dbReference type="AlphaFoldDB" id="A0A0D0DJN0"/>
<name>A0A0D0DJN0_9AGAM</name>
<feature type="region of interest" description="Disordered" evidence="1">
    <location>
        <begin position="19"/>
        <end position="85"/>
    </location>
</feature>
<protein>
    <submittedName>
        <fullName evidence="2">Uncharacterized protein</fullName>
    </submittedName>
</protein>
<accession>A0A0D0DJN0</accession>
<gene>
    <name evidence="2" type="ORF">PAXRUDRAFT_773882</name>
</gene>
<dbReference type="HOGENOM" id="CLU_1907338_0_0_1"/>
<dbReference type="InParanoid" id="A0A0D0DJN0"/>